<dbReference type="PANTHER" id="PTHR10545">
    <property type="entry name" value="DIAMINE N-ACETYLTRANSFERASE"/>
    <property type="match status" value="1"/>
</dbReference>
<dbReference type="InterPro" id="IPR051016">
    <property type="entry name" value="Diverse_Substrate_AcTransf"/>
</dbReference>
<dbReference type="SUPFAM" id="SSF55729">
    <property type="entry name" value="Acyl-CoA N-acyltransferases (Nat)"/>
    <property type="match status" value="1"/>
</dbReference>
<proteinExistence type="predicted"/>
<dbReference type="PANTHER" id="PTHR10545:SF29">
    <property type="entry name" value="GH14572P-RELATED"/>
    <property type="match status" value="1"/>
</dbReference>
<dbReference type="CDD" id="cd04301">
    <property type="entry name" value="NAT_SF"/>
    <property type="match status" value="1"/>
</dbReference>
<accession>K0F0U7</accession>
<dbReference type="InterPro" id="IPR000182">
    <property type="entry name" value="GNAT_dom"/>
</dbReference>
<dbReference type="Proteomes" id="UP000006304">
    <property type="component" value="Chromosome"/>
</dbReference>
<dbReference type="HOGENOM" id="CLU_013985_41_3_11"/>
<evidence type="ECO:0000313" key="4">
    <source>
        <dbReference type="EMBL" id="AFU02755.1"/>
    </source>
</evidence>
<dbReference type="RefSeq" id="WP_014985610.1">
    <property type="nucleotide sequence ID" value="NC_018681.1"/>
</dbReference>
<organism evidence="4 5">
    <name type="scientific">Nocardia brasiliensis (strain ATCC 700358 / HUJEG-1)</name>
    <dbReference type="NCBI Taxonomy" id="1133849"/>
    <lineage>
        <taxon>Bacteria</taxon>
        <taxon>Bacillati</taxon>
        <taxon>Actinomycetota</taxon>
        <taxon>Actinomycetes</taxon>
        <taxon>Mycobacteriales</taxon>
        <taxon>Nocardiaceae</taxon>
        <taxon>Nocardia</taxon>
    </lineage>
</organism>
<sequence>MTEIVLRYAAEEDLPELWAMLRQSASSLGAESEFTVSMRGLREGLFGQTPELSVLVAARVYEVCGMATFYPVYSTWHGRRGIHLEDLYVLPAYRRIGVGSMLVGGLAQVALDRAYTHVRWTVRGRSTGAIDFSGSLGARYVGNTDHYDLSGAELLDAAAETRPPEESR</sequence>
<dbReference type="eggNOG" id="COG0456">
    <property type="taxonomic scope" value="Bacteria"/>
</dbReference>
<dbReference type="Pfam" id="PF00583">
    <property type="entry name" value="Acetyltransf_1"/>
    <property type="match status" value="1"/>
</dbReference>
<keyword evidence="5" id="KW-1185">Reference proteome</keyword>
<gene>
    <name evidence="4" type="ORF">O3I_024000</name>
</gene>
<dbReference type="InterPro" id="IPR016181">
    <property type="entry name" value="Acyl_CoA_acyltransferase"/>
</dbReference>
<evidence type="ECO:0000256" key="2">
    <source>
        <dbReference type="ARBA" id="ARBA00023315"/>
    </source>
</evidence>
<evidence type="ECO:0000256" key="1">
    <source>
        <dbReference type="ARBA" id="ARBA00022679"/>
    </source>
</evidence>
<keyword evidence="2" id="KW-0012">Acyltransferase</keyword>
<dbReference type="Gene3D" id="3.40.630.30">
    <property type="match status" value="1"/>
</dbReference>
<keyword evidence="1 4" id="KW-0808">Transferase</keyword>
<reference evidence="4 5" key="1">
    <citation type="journal article" date="2012" name="J. Bacteriol.">
        <title>Complete genome sequence of Nocardia brasiliensis HUJEG-1.</title>
        <authorList>
            <person name="Vera-Cabrera L."/>
            <person name="Ortiz-Lopez R."/>
            <person name="Elizondo-Gonzalez R."/>
            <person name="Perez-Maya A.A."/>
            <person name="Ocampo-Candiani J."/>
        </authorList>
    </citation>
    <scope>NUCLEOTIDE SEQUENCE [LARGE SCALE GENOMIC DNA]</scope>
    <source>
        <strain evidence="5">ATCC 700358</strain>
    </source>
</reference>
<dbReference type="PROSITE" id="PS51186">
    <property type="entry name" value="GNAT"/>
    <property type="match status" value="1"/>
</dbReference>
<dbReference type="AlphaFoldDB" id="K0F0U7"/>
<protein>
    <submittedName>
        <fullName evidence="4">Acetyltransferase protein</fullName>
    </submittedName>
</protein>
<dbReference type="KEGG" id="nbr:O3I_024000"/>
<evidence type="ECO:0000313" key="5">
    <source>
        <dbReference type="Proteomes" id="UP000006304"/>
    </source>
</evidence>
<dbReference type="GO" id="GO:0008080">
    <property type="term" value="F:N-acetyltransferase activity"/>
    <property type="evidence" value="ECO:0007669"/>
    <property type="project" value="TreeGrafter"/>
</dbReference>
<dbReference type="EMBL" id="CP003876">
    <property type="protein sequence ID" value="AFU02755.1"/>
    <property type="molecule type" value="Genomic_DNA"/>
</dbReference>
<name>K0F0U7_NOCB7</name>
<feature type="domain" description="N-acetyltransferase" evidence="3">
    <location>
        <begin position="4"/>
        <end position="160"/>
    </location>
</feature>
<evidence type="ECO:0000259" key="3">
    <source>
        <dbReference type="PROSITE" id="PS51186"/>
    </source>
</evidence>